<gene>
    <name evidence="4" type="ORF">HYH03_011907</name>
</gene>
<dbReference type="PANTHER" id="PTHR13037">
    <property type="entry name" value="FORMIN"/>
    <property type="match status" value="1"/>
</dbReference>
<dbReference type="InterPro" id="IPR035992">
    <property type="entry name" value="Ricin_B-like_lectins"/>
</dbReference>
<dbReference type="PROSITE" id="PS50231">
    <property type="entry name" value="RICIN_B_LECTIN"/>
    <property type="match status" value="1"/>
</dbReference>
<evidence type="ECO:0000259" key="3">
    <source>
        <dbReference type="SMART" id="SM00458"/>
    </source>
</evidence>
<feature type="compositionally biased region" description="Pro residues" evidence="2">
    <location>
        <begin position="1054"/>
        <end position="1078"/>
    </location>
</feature>
<feature type="region of interest" description="Disordered" evidence="2">
    <location>
        <begin position="478"/>
        <end position="511"/>
    </location>
</feature>
<feature type="domain" description="Ricin B lectin" evidence="3">
    <location>
        <begin position="17"/>
        <end position="158"/>
    </location>
</feature>
<feature type="region of interest" description="Disordered" evidence="2">
    <location>
        <begin position="1330"/>
        <end position="1378"/>
    </location>
</feature>
<protein>
    <recommendedName>
        <fullName evidence="3">Ricin B lectin domain-containing protein</fullName>
    </recommendedName>
</protein>
<name>A0A836BW08_9CHLO</name>
<keyword evidence="1" id="KW-0945">Host-virus interaction</keyword>
<evidence type="ECO:0000256" key="2">
    <source>
        <dbReference type="SAM" id="MobiDB-lite"/>
    </source>
</evidence>
<dbReference type="Gene3D" id="2.80.10.50">
    <property type="match status" value="4"/>
</dbReference>
<reference evidence="4" key="1">
    <citation type="journal article" date="2020" name="bioRxiv">
        <title>Comparative genomics of Chlamydomonas.</title>
        <authorList>
            <person name="Craig R.J."/>
            <person name="Hasan A.R."/>
            <person name="Ness R.W."/>
            <person name="Keightley P.D."/>
        </authorList>
    </citation>
    <scope>NUCLEOTIDE SEQUENCE</scope>
    <source>
        <strain evidence="4">CCAP 11/70</strain>
    </source>
</reference>
<feature type="domain" description="Ricin B lectin" evidence="3">
    <location>
        <begin position="336"/>
        <end position="470"/>
    </location>
</feature>
<proteinExistence type="predicted"/>
<dbReference type="SUPFAM" id="SSF49899">
    <property type="entry name" value="Concanavalin A-like lectins/glucanases"/>
    <property type="match status" value="1"/>
</dbReference>
<accession>A0A836BW08</accession>
<dbReference type="OrthoDB" id="539570at2759"/>
<dbReference type="SUPFAM" id="SSF50370">
    <property type="entry name" value="Ricin B-like lectins"/>
    <property type="match status" value="5"/>
</dbReference>
<evidence type="ECO:0000256" key="1">
    <source>
        <dbReference type="ARBA" id="ARBA00022581"/>
    </source>
</evidence>
<feature type="compositionally biased region" description="Pro residues" evidence="2">
    <location>
        <begin position="481"/>
        <end position="496"/>
    </location>
</feature>
<feature type="region of interest" description="Disordered" evidence="2">
    <location>
        <begin position="845"/>
        <end position="870"/>
    </location>
</feature>
<dbReference type="PANTHER" id="PTHR13037:SF24">
    <property type="entry name" value="POLYCOMB PROTEIN PCL-RELATED"/>
    <property type="match status" value="1"/>
</dbReference>
<evidence type="ECO:0000313" key="4">
    <source>
        <dbReference type="EMBL" id="KAG2489628.1"/>
    </source>
</evidence>
<feature type="compositionally biased region" description="Pro residues" evidence="2">
    <location>
        <begin position="1088"/>
        <end position="1100"/>
    </location>
</feature>
<organism evidence="4 5">
    <name type="scientific">Edaphochlamys debaryana</name>
    <dbReference type="NCBI Taxonomy" id="47281"/>
    <lineage>
        <taxon>Eukaryota</taxon>
        <taxon>Viridiplantae</taxon>
        <taxon>Chlorophyta</taxon>
        <taxon>core chlorophytes</taxon>
        <taxon>Chlorophyceae</taxon>
        <taxon>CS clade</taxon>
        <taxon>Chlamydomonadales</taxon>
        <taxon>Chlamydomonadales incertae sedis</taxon>
        <taxon>Edaphochlamys</taxon>
    </lineage>
</organism>
<dbReference type="InterPro" id="IPR013320">
    <property type="entry name" value="ConA-like_dom_sf"/>
</dbReference>
<feature type="compositionally biased region" description="Pro residues" evidence="2">
    <location>
        <begin position="1348"/>
        <end position="1378"/>
    </location>
</feature>
<evidence type="ECO:0000313" key="5">
    <source>
        <dbReference type="Proteomes" id="UP000612055"/>
    </source>
</evidence>
<comment type="caution">
    <text evidence="4">The sequence shown here is derived from an EMBL/GenBank/DDBJ whole genome shotgun (WGS) entry which is preliminary data.</text>
</comment>
<feature type="compositionally biased region" description="Pro residues" evidence="2">
    <location>
        <begin position="849"/>
        <end position="870"/>
    </location>
</feature>
<feature type="region of interest" description="Disordered" evidence="2">
    <location>
        <begin position="1051"/>
        <end position="1112"/>
    </location>
</feature>
<dbReference type="InterPro" id="IPR000772">
    <property type="entry name" value="Ricin_B_lectin"/>
</dbReference>
<feature type="domain" description="Ricin B lectin" evidence="3">
    <location>
        <begin position="179"/>
        <end position="313"/>
    </location>
</feature>
<dbReference type="EMBL" id="JAEHOE010000071">
    <property type="protein sequence ID" value="KAG2489628.1"/>
    <property type="molecule type" value="Genomic_DNA"/>
</dbReference>
<dbReference type="SMART" id="SM00458">
    <property type="entry name" value="RICIN"/>
    <property type="match status" value="3"/>
</dbReference>
<keyword evidence="5" id="KW-1185">Reference proteome</keyword>
<dbReference type="CDD" id="cd00161">
    <property type="entry name" value="beta-trefoil_Ricin-like"/>
    <property type="match status" value="4"/>
</dbReference>
<dbReference type="Proteomes" id="UP000612055">
    <property type="component" value="Unassembled WGS sequence"/>
</dbReference>
<sequence>MTPSSPPPSPQAHLSAGEYALRSNLPGAVNMCVDLHYEDAVNGSLLEHKSCSPGQVSQVWVFEPLSSGYLRVRSAKNASLCWGTYTPSPRSWTVVGLAPCVEGLAEQEWRAYPDGVGGALAFALRAAPGLCLDATHGYTWSGATMAVTPCGGKAFTPVDPGVLQRTPSPPQAPVLLGQYAFYSTIPGAVNLCLDGAPNSGSNLEQRSCGLQTSVWELEPLDGGHVRARSTVNATWCWAVKQNRSREWNAVGMAECVDGEPSQEFYTYPNGDDGGWSFSPRMAPYMCLDIINSYNWSGATVVLRPCTQQAWVPVSPDAISRTPSPPRVPALSGAYSFHRLLLGGSHLCLGIGSPPVSGQHLQQQTCGGTEQVFMPEATGGGYYRFRGASPASGSMCWATEGGGDREQTRVVVYPCSLEDEGQQFYVYPVGEGWAFTPRNAPYQCLTVINDYKDPGWFLMLWPCRDQSFQAVSVELPESPALPSSPPLSPPLSPPPSPTSFKPPADRSYRVRVPTPTSAPQCVEIDELTNPNGYTGSDLVSRPCIVERPWQVFWFQTQKSQEHGDVVTVRPNVDQSLCWTQPYLEQGGVDVPADVQRALVLQTCAEDAVSRALQSFQYRPTGSEGDGWVLVHIDSRKCVALQPPGWGGNGNFLALLDCPEGPQDPPALTLIPADTYYAAPPPSGYYENLYRVRVPSPLAERQCLEIQDPANPEGLDNSTIVPRNCSEERPGQVFWFQSRYMVKVRPFVDFSLCWAAQPTVPASGSDPATFPDGLAVLLAPCKERDAMQLFKWRSDKLGGYLLVHILSGKCVQPPLANSLGGSGNTLSLWHCPEEPQYPPALTLVTAEAPTGKPPARSPPAMPTAPPPLVPPAPTSDGGAPHVVFRAWMPHVCVGPQGGVAREGAVLAQGLCDGSFAQAFAPEPLEVDGFYRFHSAADRGLCWSWVGPGITGGAPSLALRACSATAGALQQQQQFEVVSLDQKSWNIRVRVALGGQPLCVGLQREGEGRALQLGPCDGTWAQQFSIVPAGPPPGLVPDVACFDALSGMTLEMREGSAPPPFESDQPFPPQGPTWPAFPPDTPNTDGMPFAPGTPFPPDLPPPTGDEEGFAPPPGEGDTNVYFIPTVWADSVQPDQAVRFSDGCLYDTSADGGYGSILMDGMRCFASAPSLAKWNTSAESAFTVVVIYKLDPGAGDYALVHLSRSPWDYDDELLLGRGETFLHHRGVLALNNTGPQHPAGCWVMDAYVRQEGGTEGALYGSRFGQMGLDLVEEWTGQTPIPVGSDSLILGADWRDEDKYLKGRLAVVLIYSRVLDQEDLGMLYDSYAPRFGYWEEGPDAAAPPPEDDAPSTPDAPPPPVLPALPPPGQPAQPPPTYPPRAPYPPQPPFVWPCNGTGLVRGPFGTRPGGAPFNDSAASGGGRLPISRIAWSAGYSLAGLQLSYGIFAAPLRGGNTGFASGAKDFEKGDRIVWPNTSVALTDISGTATDSSVDSLTFYWEEVPEVVHTS</sequence>